<sequence length="687" mass="74904">MRDSAAERSGGVREAAAVARPGPGDPRALEGEVVRLLHRDAERQALEALRDRLAGMPDGADKARASETLSMGLTVKDRLEQHQQRERGLMAVIETAQDLTRIVDIDEVLRVIVRRARALLGCDVGYLSVYDPERRDFYVRATDGAFSERFCTIRVSLDTGVCGYVARHRSPYSSSDYAGDGRFNHSRFIDDAMRGENIASILGVPLLSADEVSGVLFVGDRYVRAYTAWEISILSTLGAQASVAIGNARLFEQARDALARAEETNERLSQQTANTRAAAEAHEQLTALVARGGDLPDLCEMLARRLGGRVAVCDEGGREIVAAHAGQGVETPAPEGRWIEDAAYAALGESRRTGRSVTYRKLRTVCAIVGGEGPLGGLVLHTPRPLSEVAARIFERGAMVTGVVLLLKAQRTLSLMSDAPAVLHGLVHEPRGRSERFAQQAEKYGVDIHRPMTLLLVRTGKDGCASLCRQLTDRLGTSSALFDEAGDSLIVLANTLRMEPVRAALQACLRRHRETFVGVVGDAVGHADGLPKSFERAQCCLDLLDALGRRGELFDESRLALYVPLFNRADAAAIEGFFTATLGKLYAGPATHDTRRTILAGTLLAYLDCGYNAAEAARSLSLHINTLRQRLEAIHALLADWREAGRALEIHVALRLWRLRDPQRFAALDTQAVKERESFDKHAAPGR</sequence>
<evidence type="ECO:0000256" key="2">
    <source>
        <dbReference type="SAM" id="Coils"/>
    </source>
</evidence>
<dbReference type="Pfam" id="PF13556">
    <property type="entry name" value="HTH_30"/>
    <property type="match status" value="1"/>
</dbReference>
<dbReference type="InterPro" id="IPR025736">
    <property type="entry name" value="PucR_C-HTH_dom"/>
</dbReference>
<proteinExistence type="inferred from homology"/>
<dbReference type="RefSeq" id="WP_368642949.1">
    <property type="nucleotide sequence ID" value="NZ_CP158252.1"/>
</dbReference>
<dbReference type="Pfam" id="PF17853">
    <property type="entry name" value="GGDEF_2"/>
    <property type="match status" value="1"/>
</dbReference>
<dbReference type="SMART" id="SM00065">
    <property type="entry name" value="GAF"/>
    <property type="match status" value="1"/>
</dbReference>
<dbReference type="InterPro" id="IPR051448">
    <property type="entry name" value="CdaR-like_regulators"/>
</dbReference>
<dbReference type="InterPro" id="IPR042070">
    <property type="entry name" value="PucR_C-HTH_sf"/>
</dbReference>
<dbReference type="Gene3D" id="1.10.10.2840">
    <property type="entry name" value="PucR C-terminal helix-turn-helix domain"/>
    <property type="match status" value="1"/>
</dbReference>
<dbReference type="InterPro" id="IPR003018">
    <property type="entry name" value="GAF"/>
</dbReference>
<dbReference type="EMBL" id="CP158252">
    <property type="protein sequence ID" value="XDJ40904.1"/>
    <property type="molecule type" value="Genomic_DNA"/>
</dbReference>
<comment type="similarity">
    <text evidence="1">Belongs to the CdaR family.</text>
</comment>
<organism evidence="5">
    <name type="scientific">Castellaniella ginsengisoli</name>
    <dbReference type="NCBI Taxonomy" id="546114"/>
    <lineage>
        <taxon>Bacteria</taxon>
        <taxon>Pseudomonadati</taxon>
        <taxon>Pseudomonadota</taxon>
        <taxon>Betaproteobacteria</taxon>
        <taxon>Burkholderiales</taxon>
        <taxon>Alcaligenaceae</taxon>
        <taxon>Castellaniella</taxon>
    </lineage>
</organism>
<dbReference type="PANTHER" id="PTHR33744:SF1">
    <property type="entry name" value="DNA-BINDING TRANSCRIPTIONAL ACTIVATOR ADER"/>
    <property type="match status" value="1"/>
</dbReference>
<dbReference type="InterPro" id="IPR041522">
    <property type="entry name" value="CdaR_GGDEF"/>
</dbReference>
<evidence type="ECO:0000256" key="1">
    <source>
        <dbReference type="ARBA" id="ARBA00006754"/>
    </source>
</evidence>
<feature type="domain" description="GAF" evidence="4">
    <location>
        <begin position="104"/>
        <end position="255"/>
    </location>
</feature>
<dbReference type="AlphaFoldDB" id="A0AB39CG24"/>
<reference evidence="5" key="1">
    <citation type="submission" date="2024-05" db="EMBL/GenBank/DDBJ databases">
        <authorList>
            <person name="Luo Y.-C."/>
            <person name="Nicholds J."/>
            <person name="Mortimer T."/>
            <person name="Maboni G."/>
        </authorList>
    </citation>
    <scope>NUCLEOTIDE SEQUENCE</scope>
    <source>
        <strain evidence="5">153920</strain>
    </source>
</reference>
<gene>
    <name evidence="5" type="ORF">ABRY99_08020</name>
</gene>
<accession>A0AB39CG24</accession>
<evidence type="ECO:0000259" key="4">
    <source>
        <dbReference type="SMART" id="SM00065"/>
    </source>
</evidence>
<evidence type="ECO:0000256" key="3">
    <source>
        <dbReference type="SAM" id="MobiDB-lite"/>
    </source>
</evidence>
<feature type="region of interest" description="Disordered" evidence="3">
    <location>
        <begin position="1"/>
        <end position="28"/>
    </location>
</feature>
<keyword evidence="2" id="KW-0175">Coiled coil</keyword>
<dbReference type="SUPFAM" id="SSF55781">
    <property type="entry name" value="GAF domain-like"/>
    <property type="match status" value="1"/>
</dbReference>
<evidence type="ECO:0000313" key="5">
    <source>
        <dbReference type="EMBL" id="XDJ40904.1"/>
    </source>
</evidence>
<feature type="coiled-coil region" evidence="2">
    <location>
        <begin position="247"/>
        <end position="278"/>
    </location>
</feature>
<name>A0AB39CG24_9BURK</name>
<dbReference type="InterPro" id="IPR029016">
    <property type="entry name" value="GAF-like_dom_sf"/>
</dbReference>
<protein>
    <submittedName>
        <fullName evidence="5">GAF domain-containing protein</fullName>
    </submittedName>
</protein>
<dbReference type="Pfam" id="PF13185">
    <property type="entry name" value="GAF_2"/>
    <property type="match status" value="1"/>
</dbReference>
<dbReference type="PANTHER" id="PTHR33744">
    <property type="entry name" value="CARBOHYDRATE DIACID REGULATOR"/>
    <property type="match status" value="1"/>
</dbReference>
<dbReference type="Gene3D" id="3.30.450.40">
    <property type="match status" value="1"/>
</dbReference>